<comment type="caution">
    <text evidence="11">The sequence shown here is derived from an EMBL/GenBank/DDBJ whole genome shotgun (WGS) entry which is preliminary data.</text>
</comment>
<dbReference type="PANTHER" id="PTHR46543">
    <property type="entry name" value="ZINC FINGER CCHC DOMAIN-CONTAINING PROTEIN 7"/>
    <property type="match status" value="1"/>
</dbReference>
<dbReference type="GO" id="GO:0071037">
    <property type="term" value="P:nuclear polyadenylation-dependent snRNA catabolic process"/>
    <property type="evidence" value="ECO:0007669"/>
    <property type="project" value="TreeGrafter"/>
</dbReference>
<dbReference type="GO" id="GO:0071039">
    <property type="term" value="P:nuclear polyadenylation-dependent CUT catabolic process"/>
    <property type="evidence" value="ECO:0007669"/>
    <property type="project" value="TreeGrafter"/>
</dbReference>
<dbReference type="GO" id="GO:0071036">
    <property type="term" value="P:nuclear polyadenylation-dependent snoRNA catabolic process"/>
    <property type="evidence" value="ECO:0007669"/>
    <property type="project" value="TreeGrafter"/>
</dbReference>
<feature type="compositionally biased region" description="Polar residues" evidence="9">
    <location>
        <begin position="547"/>
        <end position="557"/>
    </location>
</feature>
<feature type="compositionally biased region" description="Basic and acidic residues" evidence="9">
    <location>
        <begin position="454"/>
        <end position="468"/>
    </location>
</feature>
<feature type="compositionally biased region" description="Basic and acidic residues" evidence="9">
    <location>
        <begin position="76"/>
        <end position="87"/>
    </location>
</feature>
<evidence type="ECO:0000256" key="6">
    <source>
        <dbReference type="ARBA" id="ARBA00023242"/>
    </source>
</evidence>
<dbReference type="InterPro" id="IPR051644">
    <property type="entry name" value="TRAMP_AT-DNA-binding"/>
</dbReference>
<dbReference type="GO" id="GO:0031499">
    <property type="term" value="C:TRAMP complex"/>
    <property type="evidence" value="ECO:0007669"/>
    <property type="project" value="TreeGrafter"/>
</dbReference>
<feature type="compositionally biased region" description="Polar residues" evidence="9">
    <location>
        <begin position="193"/>
        <end position="202"/>
    </location>
</feature>
<feature type="compositionally biased region" description="Basic and acidic residues" evidence="9">
    <location>
        <begin position="913"/>
        <end position="931"/>
    </location>
</feature>
<gene>
    <name evidence="11" type="ORF">ACAOBT_LOCUS9438</name>
</gene>
<keyword evidence="5" id="KW-0862">Zinc</keyword>
<sequence length="1352" mass="152636">MDIEELDSEKLAELETMLYCQVFHSKETEDCKPTNTTANTIPMEKNINEKHNVPSTKPRYFEKPAKRVISSGNSDKSWHAEGAEKKNQQQNNPIATSPIQNNITINHYVYNVPGWAYDSDKEDNSEVVNELKKKLKRKRPPKKVRAEIKKELAKRTRAKSKRDRSHVIFISDDESSESCQVIAHDGADVDLTNKGSTTSAPSYNDDDVLYVPTETSQTIIDLDSDDESTEQQVNEQGIVTDVYNNREYIESGDDTDANNAQKETNIERASNDNPKVIKNVRSNESHESNDFLDADVVQDSQDSFDFQLHGSEYNQCSGGSKRRSSSEQFVKPPDPPGDAPATAEHHETESESTSSTTTGTDRNCSNEFSLKNIVFQEVDFPKADIFADNDLHNFEKFITPQRGNQESNEQHSKEARTPRTSKTRTPKTVHTPQPRTASARKDRANAKSPANSKVRAEQERDQEVKENSDDSEESSSESEFESSEGQRRRLPELSLMLEPEESERDENEQEKAETNVEEVGDDSQAPTEPVSSNVDPVAEETQDNDESSAQTTETSVTSKRGNKSKKAKNKKSRMSEQQPVTQKKTPKKRKRGKKKTAAPPQPEVPAVVVDSPISVDVPSSNDGDDSDDDVELIEKPVEVIPLIDSDEEVEDIQLSIKQVEDTKKDNADMQVNAADEMADKATEDAPVDLDVVYANLTNDPSKWQISRKDHPTLLALEQRPRSKGPRCNRCRRFGHMALKCTEKPEPPRCYLCGAGDHTEPRCPNKICLNCGNKGDYTTNYCYRCFKYRDLQCNICSQPGHLASVCPDLWRRYHITTEPGPIKVTAGPQLKPRDQQWCSGCAAQGHLEHECYYYGRQYPPALPYIVNYDNVLAPDQVQNAASAPSTPKDVTNHDAENTITDTPNTAKKRTPRQKRSDRSEQNAKNSGEDTRAAQRRSKGIDAPRNVRTTTTPQNAFRNENTSMIPTDRMHDFGEPPRIPPEDRLFTLAGYRIQPRGIPEMRLFDIAGYGIPPTGANQPGPGHSTVNAFGTIHSAMSAPGTVDRGANLPVSVHSPVNVLGPIPGPLDTPGFPITHPVWANEGLFPMDRNVGRPPAAIPSLLSLQFQPRFDVGSFDQLPTSEELNWLENRNPEGHLEEIPREGEEDLRHILDRKSGQQLKKFFLTAPLVELQLFVGKELAKLKRVRTTNTEGLRNAIYSAVTNHRAIKLNGNPTEKQRRKEIQGKDLYRRANMLLFGVHRLHFGHKHMSALFRLMSEDKNNVPRTQRMAYYLAHRYIFCDELKEGIKYGKLLWQVAKNTRKQKSKRQQKHGTKQQQTQSKKQNSKQQQKQKPKQQQKQKPKQQQKQNPKQQQKQR</sequence>
<name>A0A9P0KAP2_ACAOB</name>
<dbReference type="GO" id="GO:0071035">
    <property type="term" value="P:nuclear polyadenylation-dependent rRNA catabolic process"/>
    <property type="evidence" value="ECO:0007669"/>
    <property type="project" value="TreeGrafter"/>
</dbReference>
<dbReference type="SUPFAM" id="SSF57756">
    <property type="entry name" value="Retrovirus zinc finger-like domains"/>
    <property type="match status" value="1"/>
</dbReference>
<feature type="compositionally biased region" description="Polar residues" evidence="9">
    <location>
        <begin position="88"/>
        <end position="98"/>
    </location>
</feature>
<feature type="compositionally biased region" description="Polar residues" evidence="9">
    <location>
        <begin position="878"/>
        <end position="888"/>
    </location>
</feature>
<dbReference type="OrthoDB" id="7608935at2759"/>
<protein>
    <recommendedName>
        <fullName evidence="7">Zinc finger CCHC domain-containing protein 7</fullName>
    </recommendedName>
    <alternativeName>
        <fullName evidence="8">TRAMP-like complex RNA-binding factor ZCCHC7</fullName>
    </alternativeName>
</protein>
<feature type="region of interest" description="Disordered" evidence="9">
    <location>
        <begin position="1297"/>
        <end position="1352"/>
    </location>
</feature>
<feature type="compositionally biased region" description="Low complexity" evidence="9">
    <location>
        <begin position="1310"/>
        <end position="1324"/>
    </location>
</feature>
<feature type="domain" description="CCHC-type" evidence="10">
    <location>
        <begin position="726"/>
        <end position="742"/>
    </location>
</feature>
<organism evidence="11 12">
    <name type="scientific">Acanthoscelides obtectus</name>
    <name type="common">Bean weevil</name>
    <name type="synonym">Bruchus obtectus</name>
    <dbReference type="NCBI Taxonomy" id="200917"/>
    <lineage>
        <taxon>Eukaryota</taxon>
        <taxon>Metazoa</taxon>
        <taxon>Ecdysozoa</taxon>
        <taxon>Arthropoda</taxon>
        <taxon>Hexapoda</taxon>
        <taxon>Insecta</taxon>
        <taxon>Pterygota</taxon>
        <taxon>Neoptera</taxon>
        <taxon>Endopterygota</taxon>
        <taxon>Coleoptera</taxon>
        <taxon>Polyphaga</taxon>
        <taxon>Cucujiformia</taxon>
        <taxon>Chrysomeloidea</taxon>
        <taxon>Chrysomelidae</taxon>
        <taxon>Bruchinae</taxon>
        <taxon>Bruchini</taxon>
        <taxon>Acanthoscelides</taxon>
    </lineage>
</organism>
<evidence type="ECO:0000256" key="2">
    <source>
        <dbReference type="ARBA" id="ARBA00022723"/>
    </source>
</evidence>
<evidence type="ECO:0000256" key="5">
    <source>
        <dbReference type="ARBA" id="ARBA00022833"/>
    </source>
</evidence>
<feature type="region of interest" description="Disordered" evidence="9">
    <location>
        <begin position="878"/>
        <end position="958"/>
    </location>
</feature>
<feature type="compositionally biased region" description="Acidic residues" evidence="9">
    <location>
        <begin position="469"/>
        <end position="482"/>
    </location>
</feature>
<dbReference type="Gene3D" id="4.10.60.10">
    <property type="entry name" value="Zinc finger, CCHC-type"/>
    <property type="match status" value="2"/>
</dbReference>
<comment type="subcellular location">
    <subcellularLocation>
        <location evidence="1">Nucleus</location>
    </subcellularLocation>
</comment>
<evidence type="ECO:0000313" key="11">
    <source>
        <dbReference type="EMBL" id="CAH1971486.1"/>
    </source>
</evidence>
<evidence type="ECO:0000256" key="7">
    <source>
        <dbReference type="ARBA" id="ARBA00041190"/>
    </source>
</evidence>
<dbReference type="PANTHER" id="PTHR46543:SF1">
    <property type="entry name" value="ZINC FINGER CCHC DOMAIN-CONTAINING PROTEIN 7"/>
    <property type="match status" value="1"/>
</dbReference>
<dbReference type="GO" id="GO:0071038">
    <property type="term" value="P:TRAMP-dependent tRNA surveillance pathway"/>
    <property type="evidence" value="ECO:0007669"/>
    <property type="project" value="TreeGrafter"/>
</dbReference>
<keyword evidence="2" id="KW-0479">Metal-binding</keyword>
<feature type="region of interest" description="Disordered" evidence="9">
    <location>
        <begin position="397"/>
        <end position="629"/>
    </location>
</feature>
<reference evidence="11" key="1">
    <citation type="submission" date="2022-03" db="EMBL/GenBank/DDBJ databases">
        <authorList>
            <person name="Sayadi A."/>
        </authorList>
    </citation>
    <scope>NUCLEOTIDE SEQUENCE</scope>
</reference>
<keyword evidence="6" id="KW-0539">Nucleus</keyword>
<feature type="compositionally biased region" description="Acidic residues" evidence="9">
    <location>
        <begin position="498"/>
        <end position="508"/>
    </location>
</feature>
<keyword evidence="3" id="KW-0677">Repeat</keyword>
<feature type="compositionally biased region" description="Polar residues" evidence="9">
    <location>
        <begin position="524"/>
        <end position="534"/>
    </location>
</feature>
<keyword evidence="12" id="KW-1185">Reference proteome</keyword>
<feature type="domain" description="CCHC-type" evidence="10">
    <location>
        <begin position="791"/>
        <end position="807"/>
    </location>
</feature>
<dbReference type="InterPro" id="IPR036875">
    <property type="entry name" value="Znf_CCHC_sf"/>
</dbReference>
<evidence type="ECO:0000256" key="1">
    <source>
        <dbReference type="ARBA" id="ARBA00004123"/>
    </source>
</evidence>
<feature type="region of interest" description="Disordered" evidence="9">
    <location>
        <begin position="30"/>
        <end position="98"/>
    </location>
</feature>
<feature type="region of interest" description="Disordered" evidence="9">
    <location>
        <begin position="189"/>
        <end position="274"/>
    </location>
</feature>
<evidence type="ECO:0000256" key="9">
    <source>
        <dbReference type="SAM" id="MobiDB-lite"/>
    </source>
</evidence>
<accession>A0A9P0KAP2</accession>
<feature type="compositionally biased region" description="Basic residues" evidence="9">
    <location>
        <begin position="584"/>
        <end position="596"/>
    </location>
</feature>
<dbReference type="GO" id="GO:0071031">
    <property type="term" value="P:nuclear mRNA surveillance of mRNA 3'-end processing"/>
    <property type="evidence" value="ECO:0007669"/>
    <property type="project" value="TreeGrafter"/>
</dbReference>
<evidence type="ECO:0000256" key="8">
    <source>
        <dbReference type="ARBA" id="ARBA00043023"/>
    </source>
</evidence>
<feature type="domain" description="CCHC-type" evidence="10">
    <location>
        <begin position="748"/>
        <end position="764"/>
    </location>
</feature>
<dbReference type="SMART" id="SM00343">
    <property type="entry name" value="ZnF_C2HC"/>
    <property type="match status" value="3"/>
</dbReference>
<evidence type="ECO:0000313" key="12">
    <source>
        <dbReference type="Proteomes" id="UP001152888"/>
    </source>
</evidence>
<feature type="compositionally biased region" description="Acidic residues" evidence="9">
    <location>
        <begin position="537"/>
        <end position="546"/>
    </location>
</feature>
<dbReference type="EMBL" id="CAKOFQ010006786">
    <property type="protein sequence ID" value="CAH1971486.1"/>
    <property type="molecule type" value="Genomic_DNA"/>
</dbReference>
<evidence type="ECO:0000256" key="4">
    <source>
        <dbReference type="ARBA" id="ARBA00022771"/>
    </source>
</evidence>
<dbReference type="Proteomes" id="UP001152888">
    <property type="component" value="Unassembled WGS sequence"/>
</dbReference>
<feature type="compositionally biased region" description="Low complexity" evidence="9">
    <location>
        <begin position="604"/>
        <end position="621"/>
    </location>
</feature>
<feature type="compositionally biased region" description="Basic and acidic residues" evidence="9">
    <location>
        <begin position="408"/>
        <end position="417"/>
    </location>
</feature>
<keyword evidence="4" id="KW-0863">Zinc-finger</keyword>
<proteinExistence type="predicted"/>
<feature type="compositionally biased region" description="Polar residues" evidence="9">
    <location>
        <begin position="945"/>
        <end position="958"/>
    </location>
</feature>
<feature type="compositionally biased region" description="Basic residues" evidence="9">
    <location>
        <begin position="1325"/>
        <end position="1339"/>
    </location>
</feature>
<evidence type="ECO:0000256" key="3">
    <source>
        <dbReference type="ARBA" id="ARBA00022737"/>
    </source>
</evidence>
<dbReference type="GO" id="GO:0003723">
    <property type="term" value="F:RNA binding"/>
    <property type="evidence" value="ECO:0007669"/>
    <property type="project" value="TreeGrafter"/>
</dbReference>
<dbReference type="InterPro" id="IPR001878">
    <property type="entry name" value="Znf_CCHC"/>
</dbReference>
<evidence type="ECO:0000259" key="10">
    <source>
        <dbReference type="SMART" id="SM00343"/>
    </source>
</evidence>
<feature type="compositionally biased region" description="Basic residues" evidence="9">
    <location>
        <begin position="1297"/>
        <end position="1309"/>
    </location>
</feature>
<feature type="region of interest" description="Disordered" evidence="9">
    <location>
        <begin position="310"/>
        <end position="365"/>
    </location>
</feature>
<dbReference type="GO" id="GO:0008270">
    <property type="term" value="F:zinc ion binding"/>
    <property type="evidence" value="ECO:0007669"/>
    <property type="project" value="UniProtKB-KW"/>
</dbReference>
<feature type="compositionally biased region" description="Basic residues" evidence="9">
    <location>
        <begin position="560"/>
        <end position="572"/>
    </location>
</feature>
<feature type="compositionally biased region" description="Low complexity" evidence="9">
    <location>
        <begin position="1340"/>
        <end position="1352"/>
    </location>
</feature>